<reference evidence="1" key="1">
    <citation type="submission" date="2021-02" db="EMBL/GenBank/DDBJ databases">
        <authorList>
            <consortium name="DOE Joint Genome Institute"/>
            <person name="Ahrendt S."/>
            <person name="Looney B.P."/>
            <person name="Miyauchi S."/>
            <person name="Morin E."/>
            <person name="Drula E."/>
            <person name="Courty P.E."/>
            <person name="Chicoki N."/>
            <person name="Fauchery L."/>
            <person name="Kohler A."/>
            <person name="Kuo A."/>
            <person name="Labutti K."/>
            <person name="Pangilinan J."/>
            <person name="Lipzen A."/>
            <person name="Riley R."/>
            <person name="Andreopoulos W."/>
            <person name="He G."/>
            <person name="Johnson J."/>
            <person name="Barry K.W."/>
            <person name="Grigoriev I.V."/>
            <person name="Nagy L."/>
            <person name="Hibbett D."/>
            <person name="Henrissat B."/>
            <person name="Matheny P.B."/>
            <person name="Labbe J."/>
            <person name="Martin F."/>
        </authorList>
    </citation>
    <scope>NUCLEOTIDE SEQUENCE</scope>
    <source>
        <strain evidence="1">FP105234-sp</strain>
    </source>
</reference>
<dbReference type="Proteomes" id="UP000814033">
    <property type="component" value="Unassembled WGS sequence"/>
</dbReference>
<feature type="non-terminal residue" evidence="1">
    <location>
        <position position="1"/>
    </location>
</feature>
<dbReference type="EMBL" id="MU275956">
    <property type="protein sequence ID" value="KAI0045268.1"/>
    <property type="molecule type" value="Genomic_DNA"/>
</dbReference>
<keyword evidence="2" id="KW-1185">Reference proteome</keyword>
<evidence type="ECO:0000313" key="1">
    <source>
        <dbReference type="EMBL" id="KAI0045268.1"/>
    </source>
</evidence>
<name>A0ACB8RMB1_9AGAM</name>
<protein>
    <submittedName>
        <fullName evidence="1">Uncharacterized protein</fullName>
    </submittedName>
</protein>
<evidence type="ECO:0000313" key="2">
    <source>
        <dbReference type="Proteomes" id="UP000814033"/>
    </source>
</evidence>
<reference evidence="1" key="2">
    <citation type="journal article" date="2022" name="New Phytol.">
        <title>Evolutionary transition to the ectomycorrhizal habit in the genomes of a hyperdiverse lineage of mushroom-forming fungi.</title>
        <authorList>
            <person name="Looney B."/>
            <person name="Miyauchi S."/>
            <person name="Morin E."/>
            <person name="Drula E."/>
            <person name="Courty P.E."/>
            <person name="Kohler A."/>
            <person name="Kuo A."/>
            <person name="LaButti K."/>
            <person name="Pangilinan J."/>
            <person name="Lipzen A."/>
            <person name="Riley R."/>
            <person name="Andreopoulos W."/>
            <person name="He G."/>
            <person name="Johnson J."/>
            <person name="Nolan M."/>
            <person name="Tritt A."/>
            <person name="Barry K.W."/>
            <person name="Grigoriev I.V."/>
            <person name="Nagy L.G."/>
            <person name="Hibbett D."/>
            <person name="Henrissat B."/>
            <person name="Matheny P.B."/>
            <person name="Labbe J."/>
            <person name="Martin F.M."/>
        </authorList>
    </citation>
    <scope>NUCLEOTIDE SEQUENCE</scope>
    <source>
        <strain evidence="1">FP105234-sp</strain>
    </source>
</reference>
<organism evidence="1 2">
    <name type="scientific">Auriscalpium vulgare</name>
    <dbReference type="NCBI Taxonomy" id="40419"/>
    <lineage>
        <taxon>Eukaryota</taxon>
        <taxon>Fungi</taxon>
        <taxon>Dikarya</taxon>
        <taxon>Basidiomycota</taxon>
        <taxon>Agaricomycotina</taxon>
        <taxon>Agaricomycetes</taxon>
        <taxon>Russulales</taxon>
        <taxon>Auriscalpiaceae</taxon>
        <taxon>Auriscalpium</taxon>
    </lineage>
</organism>
<accession>A0ACB8RMB1</accession>
<gene>
    <name evidence="1" type="ORF">FA95DRAFT_1495650</name>
</gene>
<comment type="caution">
    <text evidence="1">The sequence shown here is derived from an EMBL/GenBank/DDBJ whole genome shotgun (WGS) entry which is preliminary data.</text>
</comment>
<sequence length="139" mass="14848">KQTICMSTLLQNTNRRCNAVQSVLGVFMHACNTPDKVIETFAHSGLSISSTAINQSIKSLVTAAADNVRKLGQTGVASYGYDNFDIDLKTGLPTVEKDSTTLKHLTSGTLLPLEHGVVTEDLKWPSGNPPAANFTLTVS</sequence>
<proteinExistence type="predicted"/>